<dbReference type="Pfam" id="PF13699">
    <property type="entry name" value="eCIS_core"/>
    <property type="match status" value="1"/>
</dbReference>
<feature type="compositionally biased region" description="Pro residues" evidence="7">
    <location>
        <begin position="209"/>
        <end position="218"/>
    </location>
</feature>
<comment type="pathway">
    <text evidence="1 6">Cell wall biogenesis; peptidoglycan biosynthesis.</text>
</comment>
<reference evidence="9" key="1">
    <citation type="submission" date="2022-12" db="EMBL/GenBank/DDBJ databases">
        <authorList>
            <person name="Ruckert C."/>
            <person name="Busche T."/>
            <person name="Kalinowski J."/>
            <person name="Wittmann C."/>
        </authorList>
    </citation>
    <scope>NUCLEOTIDE SEQUENCE</scope>
    <source>
        <strain evidence="9">DSM 40467</strain>
    </source>
</reference>
<keyword evidence="5 6" id="KW-0961">Cell wall biogenesis/degradation</keyword>
<dbReference type="RefSeq" id="WP_269664256.1">
    <property type="nucleotide sequence ID" value="NZ_CP114413.1"/>
</dbReference>
<dbReference type="PROSITE" id="PS52029">
    <property type="entry name" value="LD_TPASE"/>
    <property type="match status" value="1"/>
</dbReference>
<keyword evidence="4 6" id="KW-0573">Peptidoglycan synthesis</keyword>
<keyword evidence="3 6" id="KW-0133">Cell shape</keyword>
<evidence type="ECO:0000256" key="5">
    <source>
        <dbReference type="ARBA" id="ARBA00023316"/>
    </source>
</evidence>
<dbReference type="InterPro" id="IPR025295">
    <property type="entry name" value="eCIS_core_dom"/>
</dbReference>
<evidence type="ECO:0000313" key="9">
    <source>
        <dbReference type="EMBL" id="WAZ26770.1"/>
    </source>
</evidence>
<dbReference type="SUPFAM" id="SSF141523">
    <property type="entry name" value="L,D-transpeptidase catalytic domain-like"/>
    <property type="match status" value="1"/>
</dbReference>
<evidence type="ECO:0000256" key="1">
    <source>
        <dbReference type="ARBA" id="ARBA00004752"/>
    </source>
</evidence>
<evidence type="ECO:0000256" key="4">
    <source>
        <dbReference type="ARBA" id="ARBA00022984"/>
    </source>
</evidence>
<proteinExistence type="predicted"/>
<gene>
    <name evidence="9" type="ORF">STRCI_008404</name>
</gene>
<feature type="region of interest" description="Disordered" evidence="7">
    <location>
        <begin position="89"/>
        <end position="128"/>
    </location>
</feature>
<feature type="active site" description="Proton donor/acceptor" evidence="6">
    <location>
        <position position="350"/>
    </location>
</feature>
<feature type="domain" description="L,D-TPase catalytic" evidence="8">
    <location>
        <begin position="263"/>
        <end position="388"/>
    </location>
</feature>
<evidence type="ECO:0000259" key="8">
    <source>
        <dbReference type="PROSITE" id="PS52029"/>
    </source>
</evidence>
<dbReference type="Pfam" id="PF03734">
    <property type="entry name" value="YkuD"/>
    <property type="match status" value="1"/>
</dbReference>
<feature type="compositionally biased region" description="Basic and acidic residues" evidence="7">
    <location>
        <begin position="195"/>
        <end position="206"/>
    </location>
</feature>
<name>A0ABY7KT14_9ACTN</name>
<dbReference type="EMBL" id="CP114413">
    <property type="protein sequence ID" value="WAZ26770.1"/>
    <property type="molecule type" value="Genomic_DNA"/>
</dbReference>
<dbReference type="InterPro" id="IPR005490">
    <property type="entry name" value="LD_TPept_cat_dom"/>
</dbReference>
<dbReference type="Proteomes" id="UP001164439">
    <property type="component" value="Chromosome"/>
</dbReference>
<dbReference type="CDD" id="cd16913">
    <property type="entry name" value="YkuD_like"/>
    <property type="match status" value="1"/>
</dbReference>
<evidence type="ECO:0000256" key="7">
    <source>
        <dbReference type="SAM" id="MobiDB-lite"/>
    </source>
</evidence>
<dbReference type="Gene3D" id="2.40.440.10">
    <property type="entry name" value="L,D-transpeptidase catalytic domain-like"/>
    <property type="match status" value="1"/>
</dbReference>
<sequence length="409" mass="42540">MRTPGAPLEVPVRRDMEARFGADFSRVRVHTDDAAAATALGLRAAAYTVGRHIVFGTGRYRPGSADGLRMLAHELTHVLQQRSVADGVRTPMGISHPQDAAEREAETTAHRMTDGRQNTPTGAGVASAGTPAVAAVSACSDGSGRHTVQRCGPAACNCATEVDPAEEASPLVSRMAEDAAALVGESADTAEAAGEADREDSVHDGDTPPGGPVRPVPESPDELVSPGLLVADGGSTAGQDTAVPTARDRHRDPVPSTRKPWISRIAIDLTSQTIRYEWGNGSPGGGSSISSGRGQPCTAHDPCANQNNLNCTPTGTFSPAFLGGPGYTNADGDAMAWYVDLGTGRGIGIHDSQPVLGRPASHGCVRLPMNIASAINQHVIRRTTIVISGKAATVLWRNRTCKAGPHREQ</sequence>
<accession>A0ABY7KT14</accession>
<evidence type="ECO:0000256" key="3">
    <source>
        <dbReference type="ARBA" id="ARBA00022960"/>
    </source>
</evidence>
<keyword evidence="2" id="KW-0808">Transferase</keyword>
<feature type="region of interest" description="Disordered" evidence="7">
    <location>
        <begin position="185"/>
        <end position="258"/>
    </location>
</feature>
<organism evidence="9 10">
    <name type="scientific">Streptomyces cinnabarinus</name>
    <dbReference type="NCBI Taxonomy" id="67287"/>
    <lineage>
        <taxon>Bacteria</taxon>
        <taxon>Bacillati</taxon>
        <taxon>Actinomycetota</taxon>
        <taxon>Actinomycetes</taxon>
        <taxon>Kitasatosporales</taxon>
        <taxon>Streptomycetaceae</taxon>
        <taxon>Streptomyces</taxon>
    </lineage>
</organism>
<evidence type="ECO:0000313" key="10">
    <source>
        <dbReference type="Proteomes" id="UP001164439"/>
    </source>
</evidence>
<keyword evidence="10" id="KW-1185">Reference proteome</keyword>
<feature type="active site" description="Nucleophile" evidence="6">
    <location>
        <position position="364"/>
    </location>
</feature>
<feature type="compositionally biased region" description="Basic and acidic residues" evidence="7">
    <location>
        <begin position="99"/>
        <end position="114"/>
    </location>
</feature>
<evidence type="ECO:0000256" key="6">
    <source>
        <dbReference type="PROSITE-ProRule" id="PRU01373"/>
    </source>
</evidence>
<protein>
    <submittedName>
        <fullName evidence="9">DUF4157 domain-containing protein</fullName>
    </submittedName>
</protein>
<dbReference type="InterPro" id="IPR038063">
    <property type="entry name" value="Transpep_catalytic_dom"/>
</dbReference>
<evidence type="ECO:0000256" key="2">
    <source>
        <dbReference type="ARBA" id="ARBA00022679"/>
    </source>
</evidence>
<feature type="region of interest" description="Disordered" evidence="7">
    <location>
        <begin position="278"/>
        <end position="297"/>
    </location>
</feature>